<evidence type="ECO:0000256" key="1">
    <source>
        <dbReference type="SAM" id="MobiDB-lite"/>
    </source>
</evidence>
<evidence type="ECO:0000313" key="4">
    <source>
        <dbReference type="Proteomes" id="UP000592180"/>
    </source>
</evidence>
<feature type="region of interest" description="Disordered" evidence="1">
    <location>
        <begin position="229"/>
        <end position="296"/>
    </location>
</feature>
<reference evidence="3 4" key="1">
    <citation type="submission" date="2020-08" db="EMBL/GenBank/DDBJ databases">
        <title>Functional genomics of gut bacteria from endangered species of beetles.</title>
        <authorList>
            <person name="Carlos-Shanley C."/>
        </authorList>
    </citation>
    <scope>NUCLEOTIDE SEQUENCE [LARGE SCALE GENOMIC DNA]</scope>
    <source>
        <strain evidence="3 4">S00151</strain>
    </source>
</reference>
<feature type="chain" id="PRO_5032760736" description="Lipoprotein" evidence="2">
    <location>
        <begin position="28"/>
        <end position="528"/>
    </location>
</feature>
<comment type="caution">
    <text evidence="3">The sequence shown here is derived from an EMBL/GenBank/DDBJ whole genome shotgun (WGS) entry which is preliminary data.</text>
</comment>
<proteinExistence type="predicted"/>
<keyword evidence="2" id="KW-0732">Signal</keyword>
<evidence type="ECO:0000313" key="3">
    <source>
        <dbReference type="EMBL" id="MBB4805954.1"/>
    </source>
</evidence>
<dbReference type="PROSITE" id="PS51257">
    <property type="entry name" value="PROKAR_LIPOPROTEIN"/>
    <property type="match status" value="1"/>
</dbReference>
<organism evidence="3 4">
    <name type="scientific">Chryseobacterium defluvii</name>
    <dbReference type="NCBI Taxonomy" id="160396"/>
    <lineage>
        <taxon>Bacteria</taxon>
        <taxon>Pseudomonadati</taxon>
        <taxon>Bacteroidota</taxon>
        <taxon>Flavobacteriia</taxon>
        <taxon>Flavobacteriales</taxon>
        <taxon>Weeksellaceae</taxon>
        <taxon>Chryseobacterium group</taxon>
        <taxon>Chryseobacterium</taxon>
    </lineage>
</organism>
<dbReference type="AlphaFoldDB" id="A0A840KDW6"/>
<dbReference type="EMBL" id="JACHLE010000001">
    <property type="protein sequence ID" value="MBB4805954.1"/>
    <property type="molecule type" value="Genomic_DNA"/>
</dbReference>
<feature type="compositionally biased region" description="Low complexity" evidence="1">
    <location>
        <begin position="233"/>
        <end position="262"/>
    </location>
</feature>
<gene>
    <name evidence="3" type="ORF">HNP38_001226</name>
</gene>
<name>A0A840KDW6_9FLAO</name>
<protein>
    <recommendedName>
        <fullName evidence="5">Lipoprotein</fullName>
    </recommendedName>
</protein>
<keyword evidence="4" id="KW-1185">Reference proteome</keyword>
<accession>A0A840KDW6</accession>
<feature type="compositionally biased region" description="Polar residues" evidence="1">
    <location>
        <begin position="267"/>
        <end position="291"/>
    </location>
</feature>
<feature type="signal peptide" evidence="2">
    <location>
        <begin position="1"/>
        <end position="27"/>
    </location>
</feature>
<dbReference type="Proteomes" id="UP000592180">
    <property type="component" value="Unassembled WGS sequence"/>
</dbReference>
<evidence type="ECO:0008006" key="5">
    <source>
        <dbReference type="Google" id="ProtNLM"/>
    </source>
</evidence>
<evidence type="ECO:0000256" key="2">
    <source>
        <dbReference type="SAM" id="SignalP"/>
    </source>
</evidence>
<dbReference type="RefSeq" id="WP_184185998.1">
    <property type="nucleotide sequence ID" value="NZ_JACHLE010000001.1"/>
</dbReference>
<sequence>MMRKFNYLMLAAVSLLLLFGCRTETLSEDNLNNSNASFSLTSKRISLNQSKHRDRLLPKIEKIEAEVKTNAFGKVISYGNGVSINTDDVIYIENGPDFYTYTFKIERENAPANAPVENLVLSPLSDGSWREMLITYHLTDQEKQIMNTGGTVDLTGKVEYTPLESGTYSSAMKQDLVCYYKTVSYYTSCSENAHHHGEASDEDGGPCEADVQSVLVITVTRVCTMVGGGGTETGTTPGVTYPETGGGNPTNPNNGTNPDNPCGGNGIITQPQNPNSTLGTQEGCNTGTPTLPNLGPLEVEDPKTDCERLKEKTDDAAFKHKMDSIKNRVTMPNPDMHETSVIVEKYKGKISYSITQSQANFQADGTKRVQNMQGNYDIAGMHNHCPGGIPIFSFVDMVTFYDHYKYLVPFRKNEFSMFLVNFNGTSYALRMQDITALDALFDGMDLNTKEGRALAEDRMKKIYEKDGEMNTKQDYTADMAEKMMMKVLNTKDFGNGNSVFLYQHESNQWKKLTLNPDGSIQKIPCPQP</sequence>